<comment type="caution">
    <text evidence="11">The sequence shown here is derived from an EMBL/GenBank/DDBJ whole genome shotgun (WGS) entry which is preliminary data.</text>
</comment>
<evidence type="ECO:0000256" key="4">
    <source>
        <dbReference type="ARBA" id="ARBA00022771"/>
    </source>
</evidence>
<keyword evidence="3" id="KW-0479">Metal-binding</keyword>
<keyword evidence="7" id="KW-0472">Membrane</keyword>
<feature type="region of interest" description="Disordered" evidence="9">
    <location>
        <begin position="1"/>
        <end position="35"/>
    </location>
</feature>
<feature type="compositionally biased region" description="Low complexity" evidence="9">
    <location>
        <begin position="216"/>
        <end position="227"/>
    </location>
</feature>
<organism evidence="11 12">
    <name type="scientific">Plasmodium gonderi</name>
    <dbReference type="NCBI Taxonomy" id="77519"/>
    <lineage>
        <taxon>Eukaryota</taxon>
        <taxon>Sar</taxon>
        <taxon>Alveolata</taxon>
        <taxon>Apicomplexa</taxon>
        <taxon>Aconoidasida</taxon>
        <taxon>Haemosporida</taxon>
        <taxon>Plasmodiidae</taxon>
        <taxon>Plasmodium</taxon>
        <taxon>Plasmodium (Plasmodium)</taxon>
    </lineage>
</organism>
<dbReference type="SMART" id="SM00184">
    <property type="entry name" value="RING"/>
    <property type="match status" value="1"/>
</dbReference>
<feature type="compositionally biased region" description="Low complexity" evidence="9">
    <location>
        <begin position="1055"/>
        <end position="1074"/>
    </location>
</feature>
<protein>
    <recommendedName>
        <fullName evidence="10">RING-type domain-containing protein</fullName>
    </recommendedName>
</protein>
<keyword evidence="4 8" id="KW-0863">Zinc-finger</keyword>
<feature type="compositionally biased region" description="Low complexity" evidence="9">
    <location>
        <begin position="1016"/>
        <end position="1025"/>
    </location>
</feature>
<keyword evidence="5" id="KW-0862">Zinc</keyword>
<feature type="compositionally biased region" description="Polar residues" evidence="9">
    <location>
        <begin position="176"/>
        <end position="186"/>
    </location>
</feature>
<feature type="compositionally biased region" description="Low complexity" evidence="9">
    <location>
        <begin position="192"/>
        <end position="205"/>
    </location>
</feature>
<dbReference type="OrthoDB" id="8062037at2759"/>
<dbReference type="Proteomes" id="UP000195521">
    <property type="component" value="Unassembled WGS sequence"/>
</dbReference>
<evidence type="ECO:0000256" key="1">
    <source>
        <dbReference type="ARBA" id="ARBA00004370"/>
    </source>
</evidence>
<feature type="region of interest" description="Disordered" evidence="9">
    <location>
        <begin position="1049"/>
        <end position="1074"/>
    </location>
</feature>
<dbReference type="RefSeq" id="XP_028543265.1">
    <property type="nucleotide sequence ID" value="XM_028687464.1"/>
</dbReference>
<dbReference type="SUPFAM" id="SSF57850">
    <property type="entry name" value="RING/U-box"/>
    <property type="match status" value="1"/>
</dbReference>
<feature type="compositionally biased region" description="Polar residues" evidence="9">
    <location>
        <begin position="675"/>
        <end position="685"/>
    </location>
</feature>
<evidence type="ECO:0000313" key="11">
    <source>
        <dbReference type="EMBL" id="GAW80676.1"/>
    </source>
</evidence>
<evidence type="ECO:0000256" key="5">
    <source>
        <dbReference type="ARBA" id="ARBA00022833"/>
    </source>
</evidence>
<reference evidence="12" key="1">
    <citation type="submission" date="2017-04" db="EMBL/GenBank/DDBJ databases">
        <title>Plasmodium gonderi genome.</title>
        <authorList>
            <person name="Arisue N."/>
            <person name="Honma H."/>
            <person name="Kawai S."/>
            <person name="Tougan T."/>
            <person name="Tanabe K."/>
            <person name="Horii T."/>
        </authorList>
    </citation>
    <scope>NUCLEOTIDE SEQUENCE [LARGE SCALE GENOMIC DNA]</scope>
    <source>
        <strain evidence="12">ATCC 30045</strain>
    </source>
</reference>
<dbReference type="EMBL" id="BDQF01000009">
    <property type="protein sequence ID" value="GAW80676.1"/>
    <property type="molecule type" value="Genomic_DNA"/>
</dbReference>
<feature type="region of interest" description="Disordered" evidence="9">
    <location>
        <begin position="645"/>
        <end position="686"/>
    </location>
</feature>
<evidence type="ECO:0000313" key="12">
    <source>
        <dbReference type="Proteomes" id="UP000195521"/>
    </source>
</evidence>
<dbReference type="CDD" id="cd16454">
    <property type="entry name" value="RING-H2_PA-TM-RING"/>
    <property type="match status" value="1"/>
</dbReference>
<comment type="subcellular location">
    <subcellularLocation>
        <location evidence="1">Membrane</location>
    </subcellularLocation>
</comment>
<dbReference type="PANTHER" id="PTHR46539">
    <property type="entry name" value="E3 UBIQUITIN-PROTEIN LIGASE ATL42"/>
    <property type="match status" value="1"/>
</dbReference>
<evidence type="ECO:0000256" key="8">
    <source>
        <dbReference type="PROSITE-ProRule" id="PRU00175"/>
    </source>
</evidence>
<dbReference type="InterPro" id="IPR013083">
    <property type="entry name" value="Znf_RING/FYVE/PHD"/>
</dbReference>
<dbReference type="InterPro" id="IPR011016">
    <property type="entry name" value="Znf_RING-CH"/>
</dbReference>
<accession>A0A1Y1JDW3</accession>
<dbReference type="AlphaFoldDB" id="A0A1Y1JDW3"/>
<name>A0A1Y1JDW3_PLAGO</name>
<feature type="domain" description="RING-type" evidence="10">
    <location>
        <begin position="1179"/>
        <end position="1220"/>
    </location>
</feature>
<proteinExistence type="predicted"/>
<dbReference type="Pfam" id="PF13639">
    <property type="entry name" value="zf-RING_2"/>
    <property type="match status" value="1"/>
</dbReference>
<keyword evidence="12" id="KW-1185">Reference proteome</keyword>
<gene>
    <name evidence="11" type="ORF">PGO_082420</name>
</gene>
<dbReference type="GO" id="GO:0008270">
    <property type="term" value="F:zinc ion binding"/>
    <property type="evidence" value="ECO:0007669"/>
    <property type="project" value="UniProtKB-KW"/>
</dbReference>
<feature type="region of interest" description="Disordered" evidence="9">
    <location>
        <begin position="988"/>
        <end position="1031"/>
    </location>
</feature>
<evidence type="ECO:0000256" key="6">
    <source>
        <dbReference type="ARBA" id="ARBA00022989"/>
    </source>
</evidence>
<dbReference type="PROSITE" id="PS50089">
    <property type="entry name" value="ZF_RING_2"/>
    <property type="match status" value="1"/>
</dbReference>
<dbReference type="PANTHER" id="PTHR46539:SF1">
    <property type="entry name" value="E3 UBIQUITIN-PROTEIN LIGASE ATL42"/>
    <property type="match status" value="1"/>
</dbReference>
<dbReference type="Gene3D" id="3.30.40.10">
    <property type="entry name" value="Zinc/RING finger domain, C3HC4 (zinc finger)"/>
    <property type="match status" value="1"/>
</dbReference>
<dbReference type="GO" id="GO:0016020">
    <property type="term" value="C:membrane"/>
    <property type="evidence" value="ECO:0007669"/>
    <property type="project" value="UniProtKB-SubCell"/>
</dbReference>
<evidence type="ECO:0000256" key="9">
    <source>
        <dbReference type="SAM" id="MobiDB-lite"/>
    </source>
</evidence>
<dbReference type="InterPro" id="IPR001841">
    <property type="entry name" value="Znf_RING"/>
</dbReference>
<dbReference type="OMA" id="NSNNIWP"/>
<dbReference type="GeneID" id="39747391"/>
<evidence type="ECO:0000256" key="2">
    <source>
        <dbReference type="ARBA" id="ARBA00022692"/>
    </source>
</evidence>
<evidence type="ECO:0000256" key="3">
    <source>
        <dbReference type="ARBA" id="ARBA00022723"/>
    </source>
</evidence>
<feature type="region of interest" description="Disordered" evidence="9">
    <location>
        <begin position="176"/>
        <end position="230"/>
    </location>
</feature>
<feature type="compositionally biased region" description="Low complexity" evidence="9">
    <location>
        <begin position="645"/>
        <end position="668"/>
    </location>
</feature>
<dbReference type="SMART" id="SM00744">
    <property type="entry name" value="RINGv"/>
    <property type="match status" value="1"/>
</dbReference>
<evidence type="ECO:0000259" key="10">
    <source>
        <dbReference type="PROSITE" id="PS50089"/>
    </source>
</evidence>
<feature type="compositionally biased region" description="Basic and acidic residues" evidence="9">
    <location>
        <begin position="102"/>
        <end position="117"/>
    </location>
</feature>
<feature type="region of interest" description="Disordered" evidence="9">
    <location>
        <begin position="90"/>
        <end position="120"/>
    </location>
</feature>
<keyword evidence="2" id="KW-0812">Transmembrane</keyword>
<evidence type="ECO:0000256" key="7">
    <source>
        <dbReference type="ARBA" id="ARBA00023136"/>
    </source>
</evidence>
<keyword evidence="6" id="KW-1133">Transmembrane helix</keyword>
<sequence>MFNNLEKNTKENVEAPIDSKSGSQEENSEEKNGNTCLTNREKIFYDISEETEYLSVQTNDEKIELNNFYDLTEVKGKKDEVICICSNSTNDAKNESSGSLEESGKEETEILNAKDDQNFPTEVGTKHGCNTNNCSNMCYANGKNGNESDNSNGNCNESDKVNGNCNESDKTNGNCNESDKTNGSCNESDKTNGNYNDSNNDNENFNENHKFKGISNENNNANGNSTDENNKDINYREEEKNVYVLCNICDDVMEKSILQDHLYAHTIECTEQIEPSYRYERQKNLNPDAFETRDKDFCINISSSRNKQNKYAQKRSFNNAHCAFSNSEIILSDNSSNNAEEDSIFDMLYNYNTNLYHFRNNPVVINKRNNNSGNCMSGNNNKLVNDGKNNNSINDLCEDRSSQNIIEIVNHWENEVEDILPFNNNIENVDRNITKNERRNFFDNLETNATIFENYLYAMRESLSSIFYNPDAASSIKNSTMCNNIDNHKNEEHSNSIIANIYCIINTIQTNIKRVTEKLKNSVNSINTEIIDFLNKNLNSVITDINNLKGTYKNGKKHDTIDTELNKKLKKIYKMLDNMNKKINTELENIMDILGSNNNHTDDRESIVNSISRDVLDSTTVTIVNSTNSTTITEGRSRENIMHMNNSNNHNENVNNNSRRNNFENRSSNYRDKNSNGTNANCARQNNFYNSNRSLNNINGTPKHEYNNRNRGGTFHHHNTFSNERFFTGISGDSLPHAHFSYSPVNPHNPLFRTEAENVNDINYLYSTLVDRYPCICENSSFSHFDNNSNNIWPLRRVTNNNAYRAMNDSPNSRLKKESSNINMNVNIFTYHNRNNNDNNNTFPINNASNTSNHINRNIRYNLINNGVETYTSDSTVGNPFLFVGNRHNRNARNDIRTNHIINTVSSNYSFMTTNRNGISNGTARTNNNRSINLGSSIIHNENNDIGTTSIININNLNCVTTNSNYNNNRPASMAAVITTRAFPITSRTGEDRTTDAIAAGPPCRSVAPFADQHTSRSSSRSSTTVANRNSCRNSSSGYGIYIAGRGNNNGSGRNGLSRGSNNNSGSSNNSNNNNSPISCFVNASSVDYNIINNNTRRISENLSGTNLRREQTLTRSNERHNRVINRNIREMNNNTPNNVREHYGNRKLGARAKLKENNDYLIVQFDIKKNENNNLKICSICYENYQHNESLIFLPCTHNFHKTCIIEWINKKSTCPICKINIKNF</sequence>